<protein>
    <recommendedName>
        <fullName evidence="3">DUF3303 domain-containing protein</fullName>
    </recommendedName>
</protein>
<dbReference type="Proteomes" id="UP000309016">
    <property type="component" value="Chromosome"/>
</dbReference>
<evidence type="ECO:0000313" key="2">
    <source>
        <dbReference type="Proteomes" id="UP000309016"/>
    </source>
</evidence>
<dbReference type="EMBL" id="CP040812">
    <property type="protein sequence ID" value="QCY69090.1"/>
    <property type="molecule type" value="Genomic_DNA"/>
</dbReference>
<accession>A0A5B7X1F3</accession>
<evidence type="ECO:0000313" key="1">
    <source>
        <dbReference type="EMBL" id="QCY69090.1"/>
    </source>
</evidence>
<sequence>MATYVFRHKVGDINAWLKGHEDRVRLFAPASHGFRTFQDTDDPNSILIVVDTDDVQKLGAIINDPKIQHIKDRHTVLEPITMSAEVNF</sequence>
<dbReference type="KEGG" id="afla:FHG64_06530"/>
<keyword evidence="2" id="KW-1185">Reference proteome</keyword>
<name>A0A5B7X1F3_9FLAO</name>
<evidence type="ECO:0008006" key="3">
    <source>
        <dbReference type="Google" id="ProtNLM"/>
    </source>
</evidence>
<dbReference type="AlphaFoldDB" id="A0A5B7X1F3"/>
<dbReference type="OrthoDB" id="1447513at2"/>
<gene>
    <name evidence="1" type="ORF">FHG64_06530</name>
</gene>
<proteinExistence type="predicted"/>
<organism evidence="1 2">
    <name type="scientific">Antarcticibacterium flavum</name>
    <dbReference type="NCBI Taxonomy" id="2058175"/>
    <lineage>
        <taxon>Bacteria</taxon>
        <taxon>Pseudomonadati</taxon>
        <taxon>Bacteroidota</taxon>
        <taxon>Flavobacteriia</taxon>
        <taxon>Flavobacteriales</taxon>
        <taxon>Flavobacteriaceae</taxon>
        <taxon>Antarcticibacterium</taxon>
    </lineage>
</organism>
<dbReference type="RefSeq" id="WP_139065666.1">
    <property type="nucleotide sequence ID" value="NZ_CP040812.1"/>
</dbReference>
<reference evidence="1 2" key="1">
    <citation type="submission" date="2019-06" db="EMBL/GenBank/DDBJ databases">
        <title>Complete genome sequence of Antarcticibacterium flavum KCTC 52984T from an Antarctic marine sediment.</title>
        <authorList>
            <person name="Lee Y.M."/>
            <person name="Shin S.C."/>
        </authorList>
    </citation>
    <scope>NUCLEOTIDE SEQUENCE [LARGE SCALE GENOMIC DNA]</scope>
    <source>
        <strain evidence="1 2">KCTC 52984</strain>
    </source>
</reference>